<proteinExistence type="inferred from homology"/>
<dbReference type="PANTHER" id="PTHR34068">
    <property type="entry name" value="UPF0145 PROTEIN YBJQ"/>
    <property type="match status" value="1"/>
</dbReference>
<dbReference type="PANTHER" id="PTHR34068:SF2">
    <property type="entry name" value="UPF0145 PROTEIN SCO3412"/>
    <property type="match status" value="1"/>
</dbReference>
<dbReference type="Proteomes" id="UP000232133">
    <property type="component" value="Chromosome"/>
</dbReference>
<protein>
    <recommendedName>
        <fullName evidence="2">UPF0145 protein BK798_01795</fullName>
    </recommendedName>
</protein>
<evidence type="ECO:0000256" key="1">
    <source>
        <dbReference type="ARBA" id="ARBA00010751"/>
    </source>
</evidence>
<dbReference type="Pfam" id="PF01906">
    <property type="entry name" value="YbjQ_1"/>
    <property type="match status" value="1"/>
</dbReference>
<dbReference type="InterPro" id="IPR002765">
    <property type="entry name" value="UPF0145_YbjQ-like"/>
</dbReference>
<comment type="similarity">
    <text evidence="1 2">Belongs to the UPF0145 family.</text>
</comment>
<dbReference type="HAMAP" id="MF_00338">
    <property type="entry name" value="UPF0145"/>
    <property type="match status" value="1"/>
</dbReference>
<gene>
    <name evidence="3" type="ORF">BK798_01795</name>
</gene>
<dbReference type="Gene3D" id="3.30.110.70">
    <property type="entry name" value="Hypothetical protein apc22750. Chain B"/>
    <property type="match status" value="1"/>
</dbReference>
<reference evidence="3 4" key="1">
    <citation type="submission" date="2016-10" db="EMBL/GenBank/DDBJ databases">
        <authorList>
            <person name="Varghese N."/>
        </authorList>
    </citation>
    <scope>NUCLEOTIDE SEQUENCE [LARGE SCALE GENOMIC DNA]</scope>
    <source>
        <strain evidence="3 4">KB11</strain>
    </source>
</reference>
<name>A0A2H4U531_METSM</name>
<dbReference type="SUPFAM" id="SSF117782">
    <property type="entry name" value="YbjQ-like"/>
    <property type="match status" value="1"/>
</dbReference>
<dbReference type="RefSeq" id="WP_004032207.1">
    <property type="nucleotide sequence ID" value="NZ_AP025586.1"/>
</dbReference>
<evidence type="ECO:0000256" key="2">
    <source>
        <dbReference type="HAMAP-Rule" id="MF_00338"/>
    </source>
</evidence>
<dbReference type="InterPro" id="IPR035439">
    <property type="entry name" value="UPF0145_dom_sf"/>
</dbReference>
<dbReference type="AlphaFoldDB" id="A0A2H4U531"/>
<accession>A0A2H4U531</accession>
<dbReference type="OMA" id="SGEAIMG"/>
<sequence length="113" mass="12248">MVSVNEFPIATANEIPGFKIIETKGFVYGLTVRSRGVGGQVSAGLRSLVGGEIKEYVSMMEDSRDEALERLIEHAKQLGGNAIVAVRFDSNDISNVMQEILAYGTAVVVEKEE</sequence>
<evidence type="ECO:0000313" key="3">
    <source>
        <dbReference type="EMBL" id="ATZ59232.1"/>
    </source>
</evidence>
<evidence type="ECO:0000313" key="4">
    <source>
        <dbReference type="Proteomes" id="UP000232133"/>
    </source>
</evidence>
<dbReference type="EMBL" id="CP017803">
    <property type="protein sequence ID" value="ATZ59232.1"/>
    <property type="molecule type" value="Genomic_DNA"/>
</dbReference>
<organism evidence="3 4">
    <name type="scientific">Methanobrevibacter smithii</name>
    <dbReference type="NCBI Taxonomy" id="2173"/>
    <lineage>
        <taxon>Archaea</taxon>
        <taxon>Methanobacteriati</taxon>
        <taxon>Methanobacteriota</taxon>
        <taxon>Methanomada group</taxon>
        <taxon>Methanobacteria</taxon>
        <taxon>Methanobacteriales</taxon>
        <taxon>Methanobacteriaceae</taxon>
        <taxon>Methanobrevibacter</taxon>
    </lineage>
</organism>
<dbReference type="GeneID" id="78817083"/>